<gene>
    <name evidence="2" type="ORF">FHS92_002923</name>
</gene>
<keyword evidence="1" id="KW-0732">Signal</keyword>
<dbReference type="RefSeq" id="WP_184081451.1">
    <property type="nucleotide sequence ID" value="NZ_JACIJP010000005.1"/>
</dbReference>
<evidence type="ECO:0000313" key="3">
    <source>
        <dbReference type="Proteomes" id="UP000552700"/>
    </source>
</evidence>
<feature type="chain" id="PRO_5032735361" evidence="1">
    <location>
        <begin position="25"/>
        <end position="148"/>
    </location>
</feature>
<keyword evidence="3" id="KW-1185">Reference proteome</keyword>
<organism evidence="2 3">
    <name type="scientific">Sphingobium subterraneum</name>
    <dbReference type="NCBI Taxonomy" id="627688"/>
    <lineage>
        <taxon>Bacteria</taxon>
        <taxon>Pseudomonadati</taxon>
        <taxon>Pseudomonadota</taxon>
        <taxon>Alphaproteobacteria</taxon>
        <taxon>Sphingomonadales</taxon>
        <taxon>Sphingomonadaceae</taxon>
        <taxon>Sphingobium</taxon>
    </lineage>
</organism>
<dbReference type="EMBL" id="JACIJP010000005">
    <property type="protein sequence ID" value="MBB6125166.1"/>
    <property type="molecule type" value="Genomic_DNA"/>
</dbReference>
<name>A0A841J6L6_9SPHN</name>
<proteinExistence type="predicted"/>
<reference evidence="2 3" key="1">
    <citation type="submission" date="2020-08" db="EMBL/GenBank/DDBJ databases">
        <title>Genomic Encyclopedia of Type Strains, Phase IV (KMG-IV): sequencing the most valuable type-strain genomes for metagenomic binning, comparative biology and taxonomic classification.</title>
        <authorList>
            <person name="Goeker M."/>
        </authorList>
    </citation>
    <scope>NUCLEOTIDE SEQUENCE [LARGE SCALE GENOMIC DNA]</scope>
    <source>
        <strain evidence="2 3">DSM 102255</strain>
    </source>
</reference>
<dbReference type="Proteomes" id="UP000552700">
    <property type="component" value="Unassembled WGS sequence"/>
</dbReference>
<protein>
    <submittedName>
        <fullName evidence="2">Uncharacterized protein</fullName>
    </submittedName>
</protein>
<comment type="caution">
    <text evidence="2">The sequence shown here is derived from an EMBL/GenBank/DDBJ whole genome shotgun (WGS) entry which is preliminary data.</text>
</comment>
<dbReference type="AlphaFoldDB" id="A0A841J6L6"/>
<evidence type="ECO:0000313" key="2">
    <source>
        <dbReference type="EMBL" id="MBB6125166.1"/>
    </source>
</evidence>
<feature type="signal peptide" evidence="1">
    <location>
        <begin position="1"/>
        <end position="24"/>
    </location>
</feature>
<sequence>MKKYKVGALLLLLVCAAAVGPAHAEEPYYFHKTGVNREHYMDDVNDCAELAGGVRVPHYQVYAYGGTPANNAIAAGVGSFFSALAEGALRRRMVSRIERTCMADKGYERRSIDKVSHAEIRKLDGQAKIDRMFALVSAEQPIGKVLIE</sequence>
<evidence type="ECO:0000256" key="1">
    <source>
        <dbReference type="SAM" id="SignalP"/>
    </source>
</evidence>
<accession>A0A841J6L6</accession>